<dbReference type="PROSITE" id="PS00108">
    <property type="entry name" value="PROTEIN_KINASE_ST"/>
    <property type="match status" value="1"/>
</dbReference>
<dbReference type="GO" id="GO:0004674">
    <property type="term" value="F:protein serine/threonine kinase activity"/>
    <property type="evidence" value="ECO:0007669"/>
    <property type="project" value="TreeGrafter"/>
</dbReference>
<evidence type="ECO:0000256" key="1">
    <source>
        <dbReference type="ARBA" id="ARBA00022679"/>
    </source>
</evidence>
<dbReference type="SMART" id="SM00220">
    <property type="entry name" value="S_TKc"/>
    <property type="match status" value="1"/>
</dbReference>
<feature type="domain" description="Protein kinase" evidence="5">
    <location>
        <begin position="19"/>
        <end position="280"/>
    </location>
</feature>
<comment type="caution">
    <text evidence="6">The sequence shown here is derived from an EMBL/GenBank/DDBJ whole genome shotgun (WGS) entry which is preliminary data.</text>
</comment>
<organism evidence="6 7">
    <name type="scientific">Hyalangium minutum</name>
    <dbReference type="NCBI Taxonomy" id="394096"/>
    <lineage>
        <taxon>Bacteria</taxon>
        <taxon>Pseudomonadati</taxon>
        <taxon>Myxococcota</taxon>
        <taxon>Myxococcia</taxon>
        <taxon>Myxococcales</taxon>
        <taxon>Cystobacterineae</taxon>
        <taxon>Archangiaceae</taxon>
        <taxon>Hyalangium</taxon>
    </lineage>
</organism>
<dbReference type="Proteomes" id="UP000028725">
    <property type="component" value="Unassembled WGS sequence"/>
</dbReference>
<evidence type="ECO:0000313" key="7">
    <source>
        <dbReference type="Proteomes" id="UP000028725"/>
    </source>
</evidence>
<dbReference type="PROSITE" id="PS50011">
    <property type="entry name" value="PROTEIN_KINASE_DOM"/>
    <property type="match status" value="1"/>
</dbReference>
<dbReference type="CDD" id="cd14014">
    <property type="entry name" value="STKc_PknB_like"/>
    <property type="match status" value="1"/>
</dbReference>
<dbReference type="Pfam" id="PF13191">
    <property type="entry name" value="AAA_16"/>
    <property type="match status" value="1"/>
</dbReference>
<dbReference type="EMBL" id="JMCB01000003">
    <property type="protein sequence ID" value="KFE70597.1"/>
    <property type="molecule type" value="Genomic_DNA"/>
</dbReference>
<keyword evidence="4" id="KW-0067">ATP-binding</keyword>
<dbReference type="InterPro" id="IPR041664">
    <property type="entry name" value="AAA_16"/>
</dbReference>
<dbReference type="InterPro" id="IPR000719">
    <property type="entry name" value="Prot_kinase_dom"/>
</dbReference>
<dbReference type="GO" id="GO:0005524">
    <property type="term" value="F:ATP binding"/>
    <property type="evidence" value="ECO:0007669"/>
    <property type="project" value="UniProtKB-KW"/>
</dbReference>
<reference evidence="6 7" key="1">
    <citation type="submission" date="2014-04" db="EMBL/GenBank/DDBJ databases">
        <title>Genome assembly of Hyalangium minutum DSM 14724.</title>
        <authorList>
            <person name="Sharma G."/>
            <person name="Subramanian S."/>
        </authorList>
    </citation>
    <scope>NUCLEOTIDE SEQUENCE [LARGE SCALE GENOMIC DNA]</scope>
    <source>
        <strain evidence="6 7">DSM 14724</strain>
    </source>
</reference>
<dbReference type="InterPro" id="IPR011990">
    <property type="entry name" value="TPR-like_helical_dom_sf"/>
</dbReference>
<evidence type="ECO:0000256" key="3">
    <source>
        <dbReference type="ARBA" id="ARBA00022777"/>
    </source>
</evidence>
<dbReference type="OrthoDB" id="222290at2"/>
<keyword evidence="2" id="KW-0547">Nucleotide-binding</keyword>
<keyword evidence="7" id="KW-1185">Reference proteome</keyword>
<dbReference type="InterPro" id="IPR011009">
    <property type="entry name" value="Kinase-like_dom_sf"/>
</dbReference>
<evidence type="ECO:0000256" key="2">
    <source>
        <dbReference type="ARBA" id="ARBA00022741"/>
    </source>
</evidence>
<dbReference type="STRING" id="394096.DB31_5639"/>
<dbReference type="InterPro" id="IPR008271">
    <property type="entry name" value="Ser/Thr_kinase_AS"/>
</dbReference>
<dbReference type="PANTHER" id="PTHR43289">
    <property type="entry name" value="MITOGEN-ACTIVATED PROTEIN KINASE KINASE KINASE 20-RELATED"/>
    <property type="match status" value="1"/>
</dbReference>
<accession>A0A085WSD4</accession>
<protein>
    <recommendedName>
        <fullName evidence="5">Protein kinase domain-containing protein</fullName>
    </recommendedName>
</protein>
<dbReference type="Gene3D" id="1.25.40.10">
    <property type="entry name" value="Tetratricopeptide repeat domain"/>
    <property type="match status" value="1"/>
</dbReference>
<dbReference type="SUPFAM" id="SSF52540">
    <property type="entry name" value="P-loop containing nucleoside triphosphate hydrolases"/>
    <property type="match status" value="1"/>
</dbReference>
<keyword evidence="3" id="KW-0418">Kinase</keyword>
<dbReference type="PANTHER" id="PTHR43289:SF6">
    <property type="entry name" value="SERINE_THREONINE-PROTEIN KINASE NEKL-3"/>
    <property type="match status" value="1"/>
</dbReference>
<dbReference type="InterPro" id="IPR027417">
    <property type="entry name" value="P-loop_NTPase"/>
</dbReference>
<gene>
    <name evidence="6" type="ORF">DB31_5639</name>
</gene>
<name>A0A085WSD4_9BACT</name>
<dbReference type="Gene3D" id="3.30.200.20">
    <property type="entry name" value="Phosphorylase Kinase, domain 1"/>
    <property type="match status" value="1"/>
</dbReference>
<sequence>MVSESFGELAPGAVVARRFTLQRLAGRGGMGVVYQARDEHTGLPIALKLLQASSDSDAARRFAREAQILTSLRHPGIVSYVAHGLTEEHQPFLAMEWLEGEDLASRLVHKPLSLSESLQLIRRAADALATAHAQGIIHRDLKPSNLFLRSGQPWDVVLLDFGVARINAASRPLTSTSSVLGTPGYMAPEQASSHQDITPAADVFSLGCVLYECLTGLSPFCAPHMAAVLAKILYSEPRRLETLRPELPTALQELVERLLSKEPSRRPTNAGHLLRALESLELPSELPPPTGASWDLKDVSGRLPTGEGALPAHAERHVVSVLLAIPRLPLREAPTLSLEEESQAHQNLQLVLQSLQAQGAQAVLLADNSLLATFALERGTATDQAALAAHCALAVRERWADSRVALTTGLGLRGQPLPVGEAVDRAGLLLQKTQPPASTAQVLVDETTAGLLGSRFQVERVSSELFLLNGAPLSVDSSRPLLGRPTPCVGREQELALLELAFNSCVEDSSAHALLVTAPAGMGKSRLRHELLRRLERHARPPLLLLGRGDLMNTSVAYGMVAQAVRRLCEVVDGEPLEVRRTKLVQRLTQHLPPEQHQEVTEFLGELCAIPFPGQDSPRLRAAREDPQLMNAQVTRSLVTWLKAECAQRPVLLMLEDLHWSDGPTIHLVEEVLRELSNHPLMVLALARPDVKELFPKLWGRGLQEVPLRGLSHKACTRLVQEVLGPEVPEDVVTRLVGQAAGNALFLEELIRSVAEGHGEELPGSVLAMLQSRLQRLDREARRVALAASIFGRTFWAQGVQRMLESYLSPEGLAEGLKRLVELEVVQLQPGSRFPGQSEYRFHHALVRDAAYSLVPDSLRAVGHLRAGTWLEAVGESEPIVLAEHYKLGGEKQKAIHFFVLACKHNCERQRSDLQGAQRCLAAALACEPSGQILTELQVLEADIAFWMDDFARTVAVSHEVLPKLAEGSGAWIQVVGNLILMDAMSGRFQEASELAHRLMGIQPAPGAMAPYIEALAFLSGMYQWTGHPQKALLVQEREAVIARNGAERDAFAHGWWSLGQAQVEYDYGTRLWRALLGAEESLEAFGKIGAERNQLVTRALLGQVLAALGEMPRASAVLREERVRIKYFGRAGSWFSIHMALVLSGSSEPEDQEESRRLALLELEAERTNPQHQGIATAALARASLAQGSLREAEKWAREACARLEGLPVYQVFARICLSATLLAQDRAQESRAEAEEGVRVVEQMGGVGAASVSGWHALTAACLSQGDDAAAEAALRKAVECLRLRMEQLPDAAAQERFLTRVPENARVLELARRRSLWPEPSREPERG</sequence>
<proteinExistence type="predicted"/>
<dbReference type="SUPFAM" id="SSF56112">
    <property type="entry name" value="Protein kinase-like (PK-like)"/>
    <property type="match status" value="1"/>
</dbReference>
<evidence type="ECO:0000313" key="6">
    <source>
        <dbReference type="EMBL" id="KFE70597.1"/>
    </source>
</evidence>
<dbReference type="Gene3D" id="1.10.510.10">
    <property type="entry name" value="Transferase(Phosphotransferase) domain 1"/>
    <property type="match status" value="1"/>
</dbReference>
<keyword evidence="1" id="KW-0808">Transferase</keyword>
<dbReference type="Pfam" id="PF00069">
    <property type="entry name" value="Pkinase"/>
    <property type="match status" value="1"/>
</dbReference>
<evidence type="ECO:0000256" key="4">
    <source>
        <dbReference type="ARBA" id="ARBA00022840"/>
    </source>
</evidence>
<evidence type="ECO:0000259" key="5">
    <source>
        <dbReference type="PROSITE" id="PS50011"/>
    </source>
</evidence>
<dbReference type="RefSeq" id="WP_044185798.1">
    <property type="nucleotide sequence ID" value="NZ_JMCB01000003.1"/>
</dbReference>